<dbReference type="AlphaFoldDB" id="A0A158CN26"/>
<sequence length="367" mass="40684">MRIVKTLRIAALVAMLVSVCSGNASAAPATTGGQPKSIMIQVASWGTSTSDLVSKMDYICAEHRDRAKPGLIQNLVLMDVASADPDASPLETTPTANDVLLTDRIDALLPYFPGGNGLCNFDNVFVGTVDLNGAKPAGTDDKWITYRDGIKDPNFRTNMLQRSLKVAQAFQDYVSKSNNPKVVYHWYVTQEALLEAFADPAVEQGYEAFMIQHVEDLSTVAPNRAFIWSPGFQALPDNVGAADKTVLETNLKTFFNNVRSGVRPYNAYQANNGGPLWLHMQDHVGSMASFYPRMTKEDAASWYVFVKGLFPFTNIGMNVEQFTTINWKCCSAADPTELMNREQYYLQQNIALGAAFELRYWYSNNHP</sequence>
<feature type="signal peptide" evidence="1">
    <location>
        <begin position="1"/>
        <end position="26"/>
    </location>
</feature>
<organism evidence="2 3">
    <name type="scientific">Caballeronia catudaia</name>
    <dbReference type="NCBI Taxonomy" id="1777136"/>
    <lineage>
        <taxon>Bacteria</taxon>
        <taxon>Pseudomonadati</taxon>
        <taxon>Pseudomonadota</taxon>
        <taxon>Betaproteobacteria</taxon>
        <taxon>Burkholderiales</taxon>
        <taxon>Burkholderiaceae</taxon>
        <taxon>Caballeronia</taxon>
    </lineage>
</organism>
<dbReference type="Proteomes" id="UP000054870">
    <property type="component" value="Unassembled WGS sequence"/>
</dbReference>
<protein>
    <submittedName>
        <fullName evidence="2">Uncharacterized protein</fullName>
    </submittedName>
</protein>
<feature type="chain" id="PRO_5007623177" evidence="1">
    <location>
        <begin position="27"/>
        <end position="367"/>
    </location>
</feature>
<evidence type="ECO:0000313" key="2">
    <source>
        <dbReference type="EMBL" id="SAK83660.1"/>
    </source>
</evidence>
<keyword evidence="3" id="KW-1185">Reference proteome</keyword>
<dbReference type="EMBL" id="FCOF02000035">
    <property type="protein sequence ID" value="SAK83660.1"/>
    <property type="molecule type" value="Genomic_DNA"/>
</dbReference>
<comment type="caution">
    <text evidence="2">The sequence shown here is derived from an EMBL/GenBank/DDBJ whole genome shotgun (WGS) entry which is preliminary data.</text>
</comment>
<gene>
    <name evidence="2" type="ORF">AWB75_05436</name>
</gene>
<reference evidence="2" key="1">
    <citation type="submission" date="2016-01" db="EMBL/GenBank/DDBJ databases">
        <authorList>
            <person name="Peeters C."/>
        </authorList>
    </citation>
    <scope>NUCLEOTIDE SEQUENCE [LARGE SCALE GENOMIC DNA]</scope>
    <source>
        <strain evidence="2">LMG 29318</strain>
    </source>
</reference>
<accession>A0A158CN26</accession>
<name>A0A158CN26_9BURK</name>
<proteinExistence type="predicted"/>
<evidence type="ECO:0000313" key="3">
    <source>
        <dbReference type="Proteomes" id="UP000054870"/>
    </source>
</evidence>
<evidence type="ECO:0000256" key="1">
    <source>
        <dbReference type="SAM" id="SignalP"/>
    </source>
</evidence>
<keyword evidence="1" id="KW-0732">Signal</keyword>